<dbReference type="RefSeq" id="XP_060327288.1">
    <property type="nucleotide sequence ID" value="XM_060467862.1"/>
</dbReference>
<dbReference type="InterPro" id="IPR006966">
    <property type="entry name" value="Peroxin-3"/>
</dbReference>
<name>A0AA39JXH6_ARMTA</name>
<accession>A0AA39JXH6</accession>
<dbReference type="GO" id="GO:0005778">
    <property type="term" value="C:peroxisomal membrane"/>
    <property type="evidence" value="ECO:0007669"/>
    <property type="project" value="InterPro"/>
</dbReference>
<dbReference type="PANTHER" id="PTHR28080:SF1">
    <property type="entry name" value="PEROXISOMAL BIOGENESIS FACTOR 3"/>
    <property type="match status" value="1"/>
</dbReference>
<evidence type="ECO:0000313" key="2">
    <source>
        <dbReference type="Proteomes" id="UP001175211"/>
    </source>
</evidence>
<dbReference type="Proteomes" id="UP001175211">
    <property type="component" value="Unassembled WGS sequence"/>
</dbReference>
<dbReference type="AlphaFoldDB" id="A0AA39JXH6"/>
<proteinExistence type="predicted"/>
<reference evidence="1" key="1">
    <citation type="submission" date="2023-06" db="EMBL/GenBank/DDBJ databases">
        <authorList>
            <consortium name="Lawrence Berkeley National Laboratory"/>
            <person name="Ahrendt S."/>
            <person name="Sahu N."/>
            <person name="Indic B."/>
            <person name="Wong-Bajracharya J."/>
            <person name="Merenyi Z."/>
            <person name="Ke H.-M."/>
            <person name="Monk M."/>
            <person name="Kocsube S."/>
            <person name="Drula E."/>
            <person name="Lipzen A."/>
            <person name="Balint B."/>
            <person name="Henrissat B."/>
            <person name="Andreopoulos B."/>
            <person name="Martin F.M."/>
            <person name="Harder C.B."/>
            <person name="Rigling D."/>
            <person name="Ford K.L."/>
            <person name="Foster G.D."/>
            <person name="Pangilinan J."/>
            <person name="Papanicolaou A."/>
            <person name="Barry K."/>
            <person name="LaButti K."/>
            <person name="Viragh M."/>
            <person name="Koriabine M."/>
            <person name="Yan M."/>
            <person name="Riley R."/>
            <person name="Champramary S."/>
            <person name="Plett K.L."/>
            <person name="Tsai I.J."/>
            <person name="Slot J."/>
            <person name="Sipos G."/>
            <person name="Plett J."/>
            <person name="Nagy L.G."/>
            <person name="Grigoriev I.V."/>
        </authorList>
    </citation>
    <scope>NUCLEOTIDE SEQUENCE</scope>
    <source>
        <strain evidence="1">CCBAS 213</strain>
    </source>
</reference>
<organism evidence="1 2">
    <name type="scientific">Armillaria tabescens</name>
    <name type="common">Ringless honey mushroom</name>
    <name type="synonym">Agaricus tabescens</name>
    <dbReference type="NCBI Taxonomy" id="1929756"/>
    <lineage>
        <taxon>Eukaryota</taxon>
        <taxon>Fungi</taxon>
        <taxon>Dikarya</taxon>
        <taxon>Basidiomycota</taxon>
        <taxon>Agaricomycotina</taxon>
        <taxon>Agaricomycetes</taxon>
        <taxon>Agaricomycetidae</taxon>
        <taxon>Agaricales</taxon>
        <taxon>Marasmiineae</taxon>
        <taxon>Physalacriaceae</taxon>
        <taxon>Desarmillaria</taxon>
    </lineage>
</organism>
<comment type="caution">
    <text evidence="1">The sequence shown here is derived from an EMBL/GenBank/DDBJ whole genome shotgun (WGS) entry which is preliminary data.</text>
</comment>
<keyword evidence="2" id="KW-1185">Reference proteome</keyword>
<dbReference type="PANTHER" id="PTHR28080">
    <property type="entry name" value="PEROXISOMAL BIOGENESIS FACTOR 3"/>
    <property type="match status" value="1"/>
</dbReference>
<dbReference type="GO" id="GO:0030674">
    <property type="term" value="F:protein-macromolecule adaptor activity"/>
    <property type="evidence" value="ECO:0007669"/>
    <property type="project" value="TreeGrafter"/>
</dbReference>
<gene>
    <name evidence="1" type="ORF">EV420DRAFT_1274792</name>
</gene>
<dbReference type="GO" id="GO:0045046">
    <property type="term" value="P:protein import into peroxisome membrane"/>
    <property type="evidence" value="ECO:0007669"/>
    <property type="project" value="TreeGrafter"/>
</dbReference>
<dbReference type="EMBL" id="JAUEPS010000036">
    <property type="protein sequence ID" value="KAK0450417.1"/>
    <property type="molecule type" value="Genomic_DNA"/>
</dbReference>
<protein>
    <submittedName>
        <fullName evidence="1">Peroxin-3</fullName>
    </submittedName>
</protein>
<sequence length="505" mass="55321">MLDVARRYLPTFKNTAIALGSAYAVQRYIRDRLEETRDALERDRRARDSLKRRFRQTHEDISYAVLALIPTLSEQILEGMDVEALIQELQNFGKAKSASLSLNVEDENGSSRSMSSSMSVVSEAASVVSLGSSSEMSFQPESDMSMSASVSSISPSEVSLPDSTASSTSFSSSKTKASLWNAVKILSLTRTLTLIYTTTLLSLLTSQQLALLGRARYLSSVLAAAREERLAESIEEQLSITGLLFGNAGEQMEELMSGNLSVLFSDLPEGPTEDTEARFLTMSWWLLHVGWKDVGERVRSSVEDVFEGVSLKTRLTLTDLHRLILDVRRRIDLSADFLHALLPSTPELTAHVLAQGGFGPSTPPSPSISDISSHAWTTSASAAPNLSQLSLLPPEDESLAPLLEELHGIVQSVDFGLVLDRALDTAVAILFADMERSVFPSSNVEEMADEPRMRLAGLLPALQHWSQDALKGLPCVLVDNILSTREVGALEAIVFARFEDDVKWR</sequence>
<evidence type="ECO:0000313" key="1">
    <source>
        <dbReference type="EMBL" id="KAK0450417.1"/>
    </source>
</evidence>
<dbReference type="GeneID" id="85351410"/>
<dbReference type="Pfam" id="PF04882">
    <property type="entry name" value="Peroxin-3"/>
    <property type="match status" value="1"/>
</dbReference>